<dbReference type="Proteomes" id="UP001597302">
    <property type="component" value="Unassembled WGS sequence"/>
</dbReference>
<sequence length="131" mass="13799">MASPEITVLALAGLLQTAQLAGFSVLAQRQVGRRAAMGPRDTVAGPLPGMAGRMQRAVANHFEGLTLFTLAVVVVTLGEAGSTLTAACAWIYLAARILYVPAYLRGWVPGRSIIWLVGFTATVVMILASLF</sequence>
<feature type="transmembrane region" description="Helical" evidence="5">
    <location>
        <begin position="6"/>
        <end position="27"/>
    </location>
</feature>
<evidence type="ECO:0000256" key="4">
    <source>
        <dbReference type="ARBA" id="ARBA00023136"/>
    </source>
</evidence>
<comment type="subcellular location">
    <subcellularLocation>
        <location evidence="1">Membrane</location>
    </subcellularLocation>
</comment>
<gene>
    <name evidence="6" type="ORF">ACFQ5P_14320</name>
</gene>
<reference evidence="7" key="1">
    <citation type="journal article" date="2019" name="Int. J. Syst. Evol. Microbiol.">
        <title>The Global Catalogue of Microorganisms (GCM) 10K type strain sequencing project: providing services to taxonomists for standard genome sequencing and annotation.</title>
        <authorList>
            <consortium name="The Broad Institute Genomics Platform"/>
            <consortium name="The Broad Institute Genome Sequencing Center for Infectious Disease"/>
            <person name="Wu L."/>
            <person name="Ma J."/>
        </authorList>
    </citation>
    <scope>NUCLEOTIDE SEQUENCE [LARGE SCALE GENOMIC DNA]</scope>
    <source>
        <strain evidence="7">CCM 8875</strain>
    </source>
</reference>
<keyword evidence="3 5" id="KW-1133">Transmembrane helix</keyword>
<evidence type="ECO:0000256" key="5">
    <source>
        <dbReference type="SAM" id="Phobius"/>
    </source>
</evidence>
<comment type="caution">
    <text evidence="6">The sequence shown here is derived from an EMBL/GenBank/DDBJ whole genome shotgun (WGS) entry which is preliminary data.</text>
</comment>
<evidence type="ECO:0000256" key="2">
    <source>
        <dbReference type="ARBA" id="ARBA00022692"/>
    </source>
</evidence>
<dbReference type="SUPFAM" id="SSF161084">
    <property type="entry name" value="MAPEG domain-like"/>
    <property type="match status" value="1"/>
</dbReference>
<dbReference type="InterPro" id="IPR023352">
    <property type="entry name" value="MAPEG-like_dom_sf"/>
</dbReference>
<evidence type="ECO:0000313" key="6">
    <source>
        <dbReference type="EMBL" id="MFD1482468.1"/>
    </source>
</evidence>
<evidence type="ECO:0000256" key="3">
    <source>
        <dbReference type="ARBA" id="ARBA00022989"/>
    </source>
</evidence>
<feature type="transmembrane region" description="Helical" evidence="5">
    <location>
        <begin position="64"/>
        <end position="93"/>
    </location>
</feature>
<organism evidence="6 7">
    <name type="scientific">Paracoccus nototheniae</name>
    <dbReference type="NCBI Taxonomy" id="2489002"/>
    <lineage>
        <taxon>Bacteria</taxon>
        <taxon>Pseudomonadati</taxon>
        <taxon>Pseudomonadota</taxon>
        <taxon>Alphaproteobacteria</taxon>
        <taxon>Rhodobacterales</taxon>
        <taxon>Paracoccaceae</taxon>
        <taxon>Paracoccus</taxon>
    </lineage>
</organism>
<keyword evidence="2 5" id="KW-0812">Transmembrane</keyword>
<dbReference type="PANTHER" id="PTHR35371:SF1">
    <property type="entry name" value="BLR7753 PROTEIN"/>
    <property type="match status" value="1"/>
</dbReference>
<keyword evidence="7" id="KW-1185">Reference proteome</keyword>
<feature type="transmembrane region" description="Helical" evidence="5">
    <location>
        <begin position="113"/>
        <end position="130"/>
    </location>
</feature>
<dbReference type="RefSeq" id="WP_131572759.1">
    <property type="nucleotide sequence ID" value="NZ_CBCSAJ010000014.1"/>
</dbReference>
<name>A0ABW4E0G2_9RHOB</name>
<dbReference type="Pfam" id="PF01124">
    <property type="entry name" value="MAPEG"/>
    <property type="match status" value="1"/>
</dbReference>
<dbReference type="InterPro" id="IPR001129">
    <property type="entry name" value="Membr-assoc_MAPEG"/>
</dbReference>
<evidence type="ECO:0000313" key="7">
    <source>
        <dbReference type="Proteomes" id="UP001597302"/>
    </source>
</evidence>
<proteinExistence type="predicted"/>
<evidence type="ECO:0000256" key="1">
    <source>
        <dbReference type="ARBA" id="ARBA00004370"/>
    </source>
</evidence>
<dbReference type="EMBL" id="JBHTOQ010000028">
    <property type="protein sequence ID" value="MFD1482468.1"/>
    <property type="molecule type" value="Genomic_DNA"/>
</dbReference>
<keyword evidence="4 5" id="KW-0472">Membrane</keyword>
<accession>A0ABW4E0G2</accession>
<dbReference type="PANTHER" id="PTHR35371">
    <property type="entry name" value="INNER MEMBRANE PROTEIN"/>
    <property type="match status" value="1"/>
</dbReference>
<protein>
    <submittedName>
        <fullName evidence="6">MAPEG family protein</fullName>
    </submittedName>
</protein>
<dbReference type="Gene3D" id="1.20.120.550">
    <property type="entry name" value="Membrane associated eicosanoid/glutathione metabolism-like domain"/>
    <property type="match status" value="1"/>
</dbReference>